<comment type="caution">
    <text evidence="1">The sequence shown here is derived from an EMBL/GenBank/DDBJ whole genome shotgun (WGS) entry which is preliminary data.</text>
</comment>
<proteinExistence type="predicted"/>
<sequence length="90" mass="10076">MITSDESAAPTTDSSFDRYRIEICMGDQVINKLGVPASRKPLHVVEIARKELKHISTATHATIRGLHGNEVEIYAMDGWLKCQLKALKLR</sequence>
<keyword evidence="2" id="KW-1185">Reference proteome</keyword>
<dbReference type="Proteomes" id="UP000288395">
    <property type="component" value="Unassembled WGS sequence"/>
</dbReference>
<dbReference type="OrthoDB" id="6400910at2"/>
<organism evidence="1 2">
    <name type="scientific">Aliidiomarina iranensis</name>
    <dbReference type="NCBI Taxonomy" id="1434071"/>
    <lineage>
        <taxon>Bacteria</taxon>
        <taxon>Pseudomonadati</taxon>
        <taxon>Pseudomonadota</taxon>
        <taxon>Gammaproteobacteria</taxon>
        <taxon>Alteromonadales</taxon>
        <taxon>Idiomarinaceae</taxon>
        <taxon>Aliidiomarina</taxon>
    </lineage>
</organism>
<dbReference type="AlphaFoldDB" id="A0A432VTB6"/>
<name>A0A432VTB6_9GAMM</name>
<accession>A0A432VTB6</accession>
<evidence type="ECO:0000313" key="1">
    <source>
        <dbReference type="EMBL" id="RUO19654.1"/>
    </source>
</evidence>
<gene>
    <name evidence="1" type="ORF">CWE08_09495</name>
</gene>
<evidence type="ECO:0000313" key="2">
    <source>
        <dbReference type="Proteomes" id="UP000288395"/>
    </source>
</evidence>
<dbReference type="EMBL" id="PIPJ01000007">
    <property type="protein sequence ID" value="RUO19654.1"/>
    <property type="molecule type" value="Genomic_DNA"/>
</dbReference>
<dbReference type="RefSeq" id="WP_126767775.1">
    <property type="nucleotide sequence ID" value="NZ_PIPJ01000007.1"/>
</dbReference>
<protein>
    <submittedName>
        <fullName evidence="1">Uncharacterized protein</fullName>
    </submittedName>
</protein>
<reference evidence="2" key="1">
    <citation type="journal article" date="2018" name="Front. Microbiol.">
        <title>Genome-Based Analysis Reveals the Taxonomy and Diversity of the Family Idiomarinaceae.</title>
        <authorList>
            <person name="Liu Y."/>
            <person name="Lai Q."/>
            <person name="Shao Z."/>
        </authorList>
    </citation>
    <scope>NUCLEOTIDE SEQUENCE [LARGE SCALE GENOMIC DNA]</scope>
    <source>
        <strain evidence="2">GBPy7</strain>
    </source>
</reference>